<accession>A0A9N7NEY0</accession>
<organism evidence="2 3">
    <name type="scientific">Striga hermonthica</name>
    <name type="common">Purple witchweed</name>
    <name type="synonym">Buchnera hermonthica</name>
    <dbReference type="NCBI Taxonomy" id="68872"/>
    <lineage>
        <taxon>Eukaryota</taxon>
        <taxon>Viridiplantae</taxon>
        <taxon>Streptophyta</taxon>
        <taxon>Embryophyta</taxon>
        <taxon>Tracheophyta</taxon>
        <taxon>Spermatophyta</taxon>
        <taxon>Magnoliopsida</taxon>
        <taxon>eudicotyledons</taxon>
        <taxon>Gunneridae</taxon>
        <taxon>Pentapetalae</taxon>
        <taxon>asterids</taxon>
        <taxon>lamiids</taxon>
        <taxon>Lamiales</taxon>
        <taxon>Orobanchaceae</taxon>
        <taxon>Buchnereae</taxon>
        <taxon>Striga</taxon>
    </lineage>
</organism>
<feature type="transmembrane region" description="Helical" evidence="1">
    <location>
        <begin position="78"/>
        <end position="101"/>
    </location>
</feature>
<sequence>MVLPSPNDFWNSYLTRLFSGWPDHQTTSEHLFSLSLVFFLTFTAEFISNYPTRERWDDRRLAALGGAALRGLKMFMTYLAVVAILATDFVFLLAAVGGHAAGSFVAGLYEYHIELAVGSNGYNGGYFRL</sequence>
<name>A0A9N7NEY0_STRHE</name>
<dbReference type="AlphaFoldDB" id="A0A9N7NEY0"/>
<evidence type="ECO:0000313" key="2">
    <source>
        <dbReference type="EMBL" id="CAA0830537.1"/>
    </source>
</evidence>
<proteinExistence type="predicted"/>
<evidence type="ECO:0000313" key="3">
    <source>
        <dbReference type="Proteomes" id="UP001153555"/>
    </source>
</evidence>
<keyword evidence="1" id="KW-0812">Transmembrane</keyword>
<keyword evidence="1" id="KW-0472">Membrane</keyword>
<dbReference type="EMBL" id="CACSLK010027829">
    <property type="protein sequence ID" value="CAA0830537.1"/>
    <property type="molecule type" value="Genomic_DNA"/>
</dbReference>
<feature type="transmembrane region" description="Helical" evidence="1">
    <location>
        <begin position="31"/>
        <end position="50"/>
    </location>
</feature>
<dbReference type="Proteomes" id="UP001153555">
    <property type="component" value="Unassembled WGS sequence"/>
</dbReference>
<keyword evidence="3" id="KW-1185">Reference proteome</keyword>
<comment type="caution">
    <text evidence="2">The sequence shown here is derived from an EMBL/GenBank/DDBJ whole genome shotgun (WGS) entry which is preliminary data.</text>
</comment>
<gene>
    <name evidence="2" type="ORF">SHERM_25958</name>
</gene>
<dbReference type="OrthoDB" id="900585at2759"/>
<keyword evidence="1" id="KW-1133">Transmembrane helix</keyword>
<protein>
    <submittedName>
        <fullName evidence="2">Copper transporter 2</fullName>
    </submittedName>
</protein>
<reference evidence="2" key="1">
    <citation type="submission" date="2019-12" db="EMBL/GenBank/DDBJ databases">
        <authorList>
            <person name="Scholes J."/>
        </authorList>
    </citation>
    <scope>NUCLEOTIDE SEQUENCE</scope>
</reference>
<evidence type="ECO:0000256" key="1">
    <source>
        <dbReference type="SAM" id="Phobius"/>
    </source>
</evidence>